<dbReference type="InterPro" id="IPR001853">
    <property type="entry name" value="DSBA-like_thioredoxin_dom"/>
</dbReference>
<comment type="caution">
    <text evidence="2">The sequence shown here is derived from an EMBL/GenBank/DDBJ whole genome shotgun (WGS) entry which is preliminary data.</text>
</comment>
<sequence length="223" mass="24479">MSEKVKVDIWSDVACPWCYVGKRRFETALAGFSGREDAPEVEIEYHSFELAPDTPVDFEGTEVDFLAKHKGMPAGQVEQMLGQMTTVAAAEGLAYDFDALQHTKTLKAHELLHFAKSRGKQVEMKERLLKAYFEQGRHVGRIDELAALATDVGLDADEVRAALESGEFEDAVEQDIEQARAYGISGVPFFVFNGRYGVSGAQDPAVFTQVLDQVVADAAESVA</sequence>
<dbReference type="AlphaFoldDB" id="A0A9D5UB28"/>
<dbReference type="RefSeq" id="WP_193720843.1">
    <property type="nucleotide sequence ID" value="NZ_JACSPN010000022.1"/>
</dbReference>
<dbReference type="PANTHER" id="PTHR13887">
    <property type="entry name" value="GLUTATHIONE S-TRANSFERASE KAPPA"/>
    <property type="match status" value="1"/>
</dbReference>
<dbReference type="Pfam" id="PF01323">
    <property type="entry name" value="DSBA"/>
    <property type="match status" value="1"/>
</dbReference>
<dbReference type="GO" id="GO:0016491">
    <property type="term" value="F:oxidoreductase activity"/>
    <property type="evidence" value="ECO:0007669"/>
    <property type="project" value="InterPro"/>
</dbReference>
<accession>A0A9D5UB28</accession>
<dbReference type="EMBL" id="JACSPN010000022">
    <property type="protein sequence ID" value="MBE7701610.1"/>
    <property type="molecule type" value="Genomic_DNA"/>
</dbReference>
<reference evidence="2 3" key="1">
    <citation type="submission" date="2020-08" db="EMBL/GenBank/DDBJ databases">
        <title>A Genomic Blueprint of the Chicken Gut Microbiome.</title>
        <authorList>
            <person name="Gilroy R."/>
            <person name="Ravi A."/>
            <person name="Getino M."/>
            <person name="Pursley I."/>
            <person name="Horton D.L."/>
            <person name="Alikhan N.-F."/>
            <person name="Baker D."/>
            <person name="Gharbi K."/>
            <person name="Hall N."/>
            <person name="Watson M."/>
            <person name="Adriaenssens E.M."/>
            <person name="Foster-Nyarko E."/>
            <person name="Jarju S."/>
            <person name="Secka A."/>
            <person name="Antonio M."/>
            <person name="Oren A."/>
            <person name="Chaudhuri R."/>
            <person name="La Ragione R.M."/>
            <person name="Hildebrand F."/>
            <person name="Pallen M.J."/>
        </authorList>
    </citation>
    <scope>NUCLEOTIDE SEQUENCE [LARGE SCALE GENOMIC DNA]</scope>
    <source>
        <strain evidence="2 3">Sa1BUA8</strain>
    </source>
</reference>
<proteinExistence type="predicted"/>
<keyword evidence="3" id="KW-1185">Reference proteome</keyword>
<dbReference type="Proteomes" id="UP000822993">
    <property type="component" value="Unassembled WGS sequence"/>
</dbReference>
<feature type="domain" description="DSBA-like thioredoxin" evidence="1">
    <location>
        <begin position="7"/>
        <end position="211"/>
    </location>
</feature>
<dbReference type="CDD" id="cd03024">
    <property type="entry name" value="DsbA_FrnE"/>
    <property type="match status" value="1"/>
</dbReference>
<dbReference type="SUPFAM" id="SSF52833">
    <property type="entry name" value="Thioredoxin-like"/>
    <property type="match status" value="1"/>
</dbReference>
<evidence type="ECO:0000313" key="2">
    <source>
        <dbReference type="EMBL" id="MBE7701610.1"/>
    </source>
</evidence>
<name>A0A9D5UB28_9CELL</name>
<dbReference type="Gene3D" id="3.40.30.10">
    <property type="entry name" value="Glutaredoxin"/>
    <property type="match status" value="1"/>
</dbReference>
<evidence type="ECO:0000313" key="3">
    <source>
        <dbReference type="Proteomes" id="UP000822993"/>
    </source>
</evidence>
<organism evidence="2 3">
    <name type="scientific">Oerskovia douganii</name>
    <dbReference type="NCBI Taxonomy" id="2762210"/>
    <lineage>
        <taxon>Bacteria</taxon>
        <taxon>Bacillati</taxon>
        <taxon>Actinomycetota</taxon>
        <taxon>Actinomycetes</taxon>
        <taxon>Micrococcales</taxon>
        <taxon>Cellulomonadaceae</taxon>
        <taxon>Oerskovia</taxon>
    </lineage>
</organism>
<dbReference type="InterPro" id="IPR036249">
    <property type="entry name" value="Thioredoxin-like_sf"/>
</dbReference>
<gene>
    <name evidence="2" type="ORF">H9623_15060</name>
</gene>
<evidence type="ECO:0000259" key="1">
    <source>
        <dbReference type="Pfam" id="PF01323"/>
    </source>
</evidence>
<dbReference type="PANTHER" id="PTHR13887:SF41">
    <property type="entry name" value="THIOREDOXIN SUPERFAMILY PROTEIN"/>
    <property type="match status" value="1"/>
</dbReference>
<protein>
    <submittedName>
        <fullName evidence="2">DsbA family oxidoreductase</fullName>
    </submittedName>
</protein>